<evidence type="ECO:0000259" key="22">
    <source>
        <dbReference type="PROSITE" id="PS50199"/>
    </source>
</evidence>
<comment type="similarity">
    <text evidence="16">Belongs to the NUP153 family.</text>
</comment>
<feature type="region of interest" description="Disordered" evidence="21">
    <location>
        <begin position="397"/>
        <end position="504"/>
    </location>
</feature>
<keyword evidence="5" id="KW-0479">Metal-binding</keyword>
<evidence type="ECO:0000256" key="13">
    <source>
        <dbReference type="ARBA" id="ARBA00023132"/>
    </source>
</evidence>
<dbReference type="GO" id="GO:0008139">
    <property type="term" value="F:nuclear localization sequence binding"/>
    <property type="evidence" value="ECO:0007669"/>
    <property type="project" value="TreeGrafter"/>
</dbReference>
<dbReference type="GO" id="GO:0006606">
    <property type="term" value="P:protein import into nucleus"/>
    <property type="evidence" value="ECO:0007669"/>
    <property type="project" value="TreeGrafter"/>
</dbReference>
<feature type="domain" description="RanBP2-type" evidence="22">
    <location>
        <begin position="79"/>
        <end position="108"/>
    </location>
</feature>
<keyword evidence="6" id="KW-0677">Repeat</keyword>
<feature type="region of interest" description="Disordered" evidence="21">
    <location>
        <begin position="810"/>
        <end position="902"/>
    </location>
</feature>
<evidence type="ECO:0000256" key="21">
    <source>
        <dbReference type="SAM" id="MobiDB-lite"/>
    </source>
</evidence>
<dbReference type="InterPro" id="IPR001876">
    <property type="entry name" value="Znf_RanBP2"/>
</dbReference>
<feature type="region of interest" description="Disordered" evidence="21">
    <location>
        <begin position="616"/>
        <end position="644"/>
    </location>
</feature>
<dbReference type="Pfam" id="PF00641">
    <property type="entry name" value="Zn_ribbon_RanBP"/>
    <property type="match status" value="3"/>
</dbReference>
<comment type="subcellular location">
    <subcellularLocation>
        <location evidence="2">Nucleus membrane</location>
    </subcellularLocation>
    <subcellularLocation>
        <location evidence="3">Nucleus</location>
        <location evidence="3">Nuclear pore complex</location>
    </subcellularLocation>
</comment>
<keyword evidence="11" id="KW-0811">Translocation</keyword>
<feature type="compositionally biased region" description="Polar residues" evidence="21">
    <location>
        <begin position="849"/>
        <end position="859"/>
    </location>
</feature>
<gene>
    <name evidence="23" type="ORF">V5799_010486</name>
</gene>
<dbReference type="GO" id="GO:0005643">
    <property type="term" value="C:nuclear pore"/>
    <property type="evidence" value="ECO:0007669"/>
    <property type="project" value="UniProtKB-SubCell"/>
</dbReference>
<dbReference type="InterPro" id="IPR036443">
    <property type="entry name" value="Znf_RanBP2_sf"/>
</dbReference>
<dbReference type="PROSITE" id="PS01358">
    <property type="entry name" value="ZF_RANBP2_1"/>
    <property type="match status" value="3"/>
</dbReference>
<dbReference type="GO" id="GO:0003677">
    <property type="term" value="F:DNA binding"/>
    <property type="evidence" value="ECO:0007669"/>
    <property type="project" value="UniProtKB-KW"/>
</dbReference>
<dbReference type="FunFam" id="4.10.1060.10:FF:000001">
    <property type="entry name" value="Nuclear pore complex protein Nup153"/>
    <property type="match status" value="1"/>
</dbReference>
<dbReference type="Proteomes" id="UP001321473">
    <property type="component" value="Unassembled WGS sequence"/>
</dbReference>
<sequence>TCLWRTVPPDVYCFYSAQGLAKAKDVNTKMDPPAQASCVKAEGMKVKDSKEDETCTEKDEKIDNSTAKGEDLWERFKPPAGSWSCSICMVSNQASASRCQACEEPRPATSVGSTAAATPSSMPSPAPAAPLPLPPPSTAASNASRWECSECWVMNVPDAQRCAACEAPRASASGSAPSVTTSATAAAAAATTTTTTAAAGAATASLWECDTCLVRNLPNAVRCIACETPRACAGGGDAPSAAATAAAAAFSFTLSASSGSGGFGGVSLSTTDTAVKPFKFGIPTSGSTKPADAAASTESPVKPFSFGTTTEVASKTFKLGSSTEQSSKTFTFGSSTEAPAKTLKFGSATEESKALKFGSTTEEPSAKAFKFGTSEEPSAKAFKVGETAQEPTKMFTFGASSGEPAKGLKLSTTVEGPAKSSDVSSSTEQPAKALKFGCAAEEPAKSSQSGSTPGDVVFGSAGGGEHAKPFQPGLSTSAAEGAGSSVKLAPTASEPSKGFSFGPAAKEPAKPFTFGSAPPEPAFKFGSSTAEQAKPLKFGSSEEQQTHKHGAPPTTEPAKLFQFGAPASEAPKFGTPADAPTKPFSFGLPTTTVAAPAAPKPFMFGVTEKPAISATPAATEQLQASSQGANSGGQLPGLLSGAAPLAPAMPESSLAAAPQTVEPPKPAFPQASQFVFGQKSDSGAGTFSFGSQSAAPPNFASPLGATPLPSFGTLTAKPLEQQPQPVAQPTFGIGATATVAPAFGTLSAPKPAVTSAVAPTATSMPGGFGCQPTASTGFGLPAAAPPTQPSFVFRPPPATTTPVTFQFGSTGPTAGGVFRFGAQPSQPSTPLQQQPQQQQPAQEAFGTPFGQTAPMQFSLPQAAPPFGGMSETENPFSATGSSGGPMQQRRIRKAIRRKPTPR</sequence>
<comment type="caution">
    <text evidence="23">The sequence shown here is derived from an EMBL/GenBank/DDBJ whole genome shotgun (WGS) entry which is preliminary data.</text>
</comment>
<keyword evidence="8" id="KW-0509">mRNA transport</keyword>
<feature type="non-terminal residue" evidence="23">
    <location>
        <position position="1"/>
    </location>
</feature>
<proteinExistence type="inferred from homology"/>
<evidence type="ECO:0000256" key="4">
    <source>
        <dbReference type="ARBA" id="ARBA00022448"/>
    </source>
</evidence>
<name>A0AAQ4EJI4_AMBAM</name>
<evidence type="ECO:0000256" key="3">
    <source>
        <dbReference type="ARBA" id="ARBA00004567"/>
    </source>
</evidence>
<dbReference type="GO" id="GO:0017056">
    <property type="term" value="F:structural constituent of nuclear pore"/>
    <property type="evidence" value="ECO:0007669"/>
    <property type="project" value="TreeGrafter"/>
</dbReference>
<evidence type="ECO:0000256" key="1">
    <source>
        <dbReference type="ARBA" id="ARBA00001947"/>
    </source>
</evidence>
<dbReference type="EMBL" id="JARKHS020014744">
    <property type="protein sequence ID" value="KAK8774979.1"/>
    <property type="molecule type" value="Genomic_DNA"/>
</dbReference>
<dbReference type="PROSITE" id="PS50199">
    <property type="entry name" value="ZF_RANBP2_2"/>
    <property type="match status" value="3"/>
</dbReference>
<keyword evidence="14" id="KW-0472">Membrane</keyword>
<organism evidence="23 24">
    <name type="scientific">Amblyomma americanum</name>
    <name type="common">Lone star tick</name>
    <dbReference type="NCBI Taxonomy" id="6943"/>
    <lineage>
        <taxon>Eukaryota</taxon>
        <taxon>Metazoa</taxon>
        <taxon>Ecdysozoa</taxon>
        <taxon>Arthropoda</taxon>
        <taxon>Chelicerata</taxon>
        <taxon>Arachnida</taxon>
        <taxon>Acari</taxon>
        <taxon>Parasitiformes</taxon>
        <taxon>Ixodida</taxon>
        <taxon>Ixodoidea</taxon>
        <taxon>Ixodidae</taxon>
        <taxon>Amblyomminae</taxon>
        <taxon>Amblyomma</taxon>
    </lineage>
</organism>
<evidence type="ECO:0000256" key="5">
    <source>
        <dbReference type="ARBA" id="ARBA00022723"/>
    </source>
</evidence>
<evidence type="ECO:0000256" key="9">
    <source>
        <dbReference type="ARBA" id="ARBA00022833"/>
    </source>
</evidence>
<feature type="domain" description="RanBP2-type" evidence="22">
    <location>
        <begin position="203"/>
        <end position="232"/>
    </location>
</feature>
<feature type="compositionally biased region" description="Basic residues" evidence="21">
    <location>
        <begin position="889"/>
        <end position="902"/>
    </location>
</feature>
<protein>
    <recommendedName>
        <fullName evidence="17">Nuclear pore complex protein Nup153</fullName>
    </recommendedName>
    <alternativeName>
        <fullName evidence="19">153 kDa nucleoporin</fullName>
    </alternativeName>
    <alternativeName>
        <fullName evidence="18">Nucleoporin Nup153</fullName>
    </alternativeName>
</protein>
<keyword evidence="13" id="KW-0906">Nuclear pore complex</keyword>
<feature type="region of interest" description="Disordered" evidence="21">
    <location>
        <begin position="510"/>
        <end position="529"/>
    </location>
</feature>
<feature type="region of interest" description="Disordered" evidence="21">
    <location>
        <begin position="109"/>
        <end position="139"/>
    </location>
</feature>
<dbReference type="GO" id="GO:0008270">
    <property type="term" value="F:zinc ion binding"/>
    <property type="evidence" value="ECO:0007669"/>
    <property type="project" value="UniProtKB-KW"/>
</dbReference>
<keyword evidence="15" id="KW-0539">Nucleus</keyword>
<evidence type="ECO:0000256" key="11">
    <source>
        <dbReference type="ARBA" id="ARBA00023010"/>
    </source>
</evidence>
<evidence type="ECO:0000256" key="7">
    <source>
        <dbReference type="ARBA" id="ARBA00022771"/>
    </source>
</evidence>
<keyword evidence="7 20" id="KW-0863">Zinc-finger</keyword>
<evidence type="ECO:0000256" key="10">
    <source>
        <dbReference type="ARBA" id="ARBA00022927"/>
    </source>
</evidence>
<evidence type="ECO:0000256" key="2">
    <source>
        <dbReference type="ARBA" id="ARBA00004126"/>
    </source>
</evidence>
<dbReference type="PANTHER" id="PTHR23193">
    <property type="entry name" value="NUCLEAR PORE COMPLEX PROTEIN NUP"/>
    <property type="match status" value="1"/>
</dbReference>
<dbReference type="SUPFAM" id="SSF90209">
    <property type="entry name" value="Ran binding protein zinc finger-like"/>
    <property type="match status" value="3"/>
</dbReference>
<keyword evidence="4" id="KW-0813">Transport</keyword>
<evidence type="ECO:0000256" key="16">
    <source>
        <dbReference type="ARBA" id="ARBA00060842"/>
    </source>
</evidence>
<dbReference type="GO" id="GO:0031965">
    <property type="term" value="C:nuclear membrane"/>
    <property type="evidence" value="ECO:0007669"/>
    <property type="project" value="UniProtKB-SubCell"/>
</dbReference>
<keyword evidence="12" id="KW-0238">DNA-binding</keyword>
<keyword evidence="10" id="KW-0653">Protein transport</keyword>
<evidence type="ECO:0000256" key="18">
    <source>
        <dbReference type="ARBA" id="ARBA00078197"/>
    </source>
</evidence>
<dbReference type="GO" id="GO:0006405">
    <property type="term" value="P:RNA export from nucleus"/>
    <property type="evidence" value="ECO:0007669"/>
    <property type="project" value="TreeGrafter"/>
</dbReference>
<dbReference type="GO" id="GO:0051028">
    <property type="term" value="P:mRNA transport"/>
    <property type="evidence" value="ECO:0007669"/>
    <property type="project" value="UniProtKB-KW"/>
</dbReference>
<dbReference type="PANTHER" id="PTHR23193:SF23">
    <property type="entry name" value="NUCLEAR PORE COMPLEX PROTEIN NUP153"/>
    <property type="match status" value="1"/>
</dbReference>
<evidence type="ECO:0000313" key="23">
    <source>
        <dbReference type="EMBL" id="KAK8774979.1"/>
    </source>
</evidence>
<dbReference type="AlphaFoldDB" id="A0AAQ4EJI4"/>
<accession>A0AAQ4EJI4</accession>
<evidence type="ECO:0000256" key="15">
    <source>
        <dbReference type="ARBA" id="ARBA00023242"/>
    </source>
</evidence>
<evidence type="ECO:0000256" key="20">
    <source>
        <dbReference type="PROSITE-ProRule" id="PRU00322"/>
    </source>
</evidence>
<feature type="compositionally biased region" description="Low complexity" evidence="21">
    <location>
        <begin position="822"/>
        <end position="842"/>
    </location>
</feature>
<reference evidence="23 24" key="1">
    <citation type="journal article" date="2023" name="Arcadia Sci">
        <title>De novo assembly of a long-read Amblyomma americanum tick genome.</title>
        <authorList>
            <person name="Chou S."/>
            <person name="Poskanzer K.E."/>
            <person name="Rollins M."/>
            <person name="Thuy-Boun P.S."/>
        </authorList>
    </citation>
    <scope>NUCLEOTIDE SEQUENCE [LARGE SCALE GENOMIC DNA]</scope>
    <source>
        <strain evidence="23">F_SG_1</strain>
        <tissue evidence="23">Salivary glands</tissue>
    </source>
</reference>
<evidence type="ECO:0000256" key="12">
    <source>
        <dbReference type="ARBA" id="ARBA00023125"/>
    </source>
</evidence>
<evidence type="ECO:0000256" key="17">
    <source>
        <dbReference type="ARBA" id="ARBA00068609"/>
    </source>
</evidence>
<feature type="compositionally biased region" description="Polar residues" evidence="21">
    <location>
        <begin position="616"/>
        <end position="629"/>
    </location>
</feature>
<feature type="domain" description="RanBP2-type" evidence="22">
    <location>
        <begin position="142"/>
        <end position="171"/>
    </location>
</feature>
<evidence type="ECO:0000256" key="14">
    <source>
        <dbReference type="ARBA" id="ARBA00023136"/>
    </source>
</evidence>
<keyword evidence="9" id="KW-0862">Zinc</keyword>
<evidence type="ECO:0000313" key="24">
    <source>
        <dbReference type="Proteomes" id="UP001321473"/>
    </source>
</evidence>
<keyword evidence="24" id="KW-1185">Reference proteome</keyword>
<dbReference type="SMART" id="SM00547">
    <property type="entry name" value="ZnF_RBZ"/>
    <property type="match status" value="3"/>
</dbReference>
<evidence type="ECO:0000256" key="19">
    <source>
        <dbReference type="ARBA" id="ARBA00079437"/>
    </source>
</evidence>
<dbReference type="Gene3D" id="4.10.1060.10">
    <property type="entry name" value="Zinc finger, RanBP2-type"/>
    <property type="match status" value="3"/>
</dbReference>
<comment type="cofactor">
    <cofactor evidence="1">
        <name>Zn(2+)</name>
        <dbReference type="ChEBI" id="CHEBI:29105"/>
    </cofactor>
</comment>
<dbReference type="InterPro" id="IPR026054">
    <property type="entry name" value="Nucleoporin"/>
</dbReference>
<feature type="compositionally biased region" description="Polar residues" evidence="21">
    <location>
        <begin position="871"/>
        <end position="880"/>
    </location>
</feature>
<feature type="region of interest" description="Disordered" evidence="21">
    <location>
        <begin position="539"/>
        <end position="559"/>
    </location>
</feature>
<evidence type="ECO:0000256" key="6">
    <source>
        <dbReference type="ARBA" id="ARBA00022737"/>
    </source>
</evidence>
<feature type="compositionally biased region" description="Pro residues" evidence="21">
    <location>
        <begin position="122"/>
        <end position="137"/>
    </location>
</feature>
<evidence type="ECO:0000256" key="8">
    <source>
        <dbReference type="ARBA" id="ARBA00022816"/>
    </source>
</evidence>